<keyword evidence="7" id="KW-1185">Reference proteome</keyword>
<sequence>MQTDDVARSTVDASAGRLLAIMADVDTVSGYLLAGIGDASATQGPNFFVVSNTTSRADMETAFRDLSSREDVAVLLVSEQVADVLRDEIDEYKKKMSERGPRRPGTKASNMPCTVLEMVPSTQPQ</sequence>
<keyword evidence="2" id="KW-0813">Transport</keyword>
<dbReference type="SUPFAM" id="SSF159468">
    <property type="entry name" value="AtpF-like"/>
    <property type="match status" value="1"/>
</dbReference>
<dbReference type="GO" id="GO:0046961">
    <property type="term" value="F:proton-transporting ATPase activity, rotational mechanism"/>
    <property type="evidence" value="ECO:0007669"/>
    <property type="project" value="InterPro"/>
</dbReference>
<name>A0A830HSV0_9CHLO</name>
<evidence type="ECO:0000256" key="1">
    <source>
        <dbReference type="ARBA" id="ARBA00010148"/>
    </source>
</evidence>
<evidence type="ECO:0000256" key="4">
    <source>
        <dbReference type="ARBA" id="ARBA00023065"/>
    </source>
</evidence>
<comment type="caution">
    <text evidence="6">The sequence shown here is derived from an EMBL/GenBank/DDBJ whole genome shotgun (WGS) entry which is preliminary data.</text>
</comment>
<reference evidence="6" key="1">
    <citation type="submission" date="2020-10" db="EMBL/GenBank/DDBJ databases">
        <title>Unveiling of a novel bifunctional photoreceptor, Dualchrome1, isolated from a cosmopolitan green alga.</title>
        <authorList>
            <person name="Suzuki S."/>
            <person name="Kawachi M."/>
        </authorList>
    </citation>
    <scope>NUCLEOTIDE SEQUENCE</scope>
    <source>
        <strain evidence="6">NIES 2893</strain>
    </source>
</reference>
<organism evidence="6 7">
    <name type="scientific">Pycnococcus provasolii</name>
    <dbReference type="NCBI Taxonomy" id="41880"/>
    <lineage>
        <taxon>Eukaryota</taxon>
        <taxon>Viridiplantae</taxon>
        <taxon>Chlorophyta</taxon>
        <taxon>Pseudoscourfieldiophyceae</taxon>
        <taxon>Pseudoscourfieldiales</taxon>
        <taxon>Pycnococcaceae</taxon>
        <taxon>Pycnococcus</taxon>
    </lineage>
</organism>
<keyword evidence="4" id="KW-0406">Ion transport</keyword>
<dbReference type="EMBL" id="BNJQ01000027">
    <property type="protein sequence ID" value="GHP10058.1"/>
    <property type="molecule type" value="Genomic_DNA"/>
</dbReference>
<accession>A0A830HSV0</accession>
<evidence type="ECO:0000313" key="7">
    <source>
        <dbReference type="Proteomes" id="UP000660262"/>
    </source>
</evidence>
<dbReference type="PANTHER" id="PTHR13861">
    <property type="entry name" value="VACUOLAR ATP SYNTHASE SUBUNIT F"/>
    <property type="match status" value="1"/>
</dbReference>
<dbReference type="Pfam" id="PF01990">
    <property type="entry name" value="ATP-synt_F"/>
    <property type="match status" value="1"/>
</dbReference>
<dbReference type="PANTHER" id="PTHR13861:SF2">
    <property type="entry name" value="V-TYPE PROTON ATPASE SUBUNIT F"/>
    <property type="match status" value="1"/>
</dbReference>
<dbReference type="OrthoDB" id="10261947at2759"/>
<evidence type="ECO:0000256" key="5">
    <source>
        <dbReference type="SAM" id="MobiDB-lite"/>
    </source>
</evidence>
<dbReference type="GO" id="GO:0016020">
    <property type="term" value="C:membrane"/>
    <property type="evidence" value="ECO:0007669"/>
    <property type="project" value="TreeGrafter"/>
</dbReference>
<dbReference type="Proteomes" id="UP000660262">
    <property type="component" value="Unassembled WGS sequence"/>
</dbReference>
<dbReference type="InterPro" id="IPR008218">
    <property type="entry name" value="ATPase_V1-cplx_f_g_su"/>
</dbReference>
<protein>
    <recommendedName>
        <fullName evidence="8">V-type proton ATPase subunit F</fullName>
    </recommendedName>
</protein>
<dbReference type="InterPro" id="IPR036906">
    <property type="entry name" value="ATPase_V1_fsu_sf"/>
</dbReference>
<proteinExistence type="inferred from homology"/>
<keyword evidence="3" id="KW-0375">Hydrogen ion transport</keyword>
<evidence type="ECO:0000256" key="2">
    <source>
        <dbReference type="ARBA" id="ARBA00022448"/>
    </source>
</evidence>
<gene>
    <name evidence="6" type="ORF">PPROV_000879100</name>
</gene>
<comment type="similarity">
    <text evidence="1">Belongs to the V-ATPase F subunit family.</text>
</comment>
<evidence type="ECO:0000256" key="3">
    <source>
        <dbReference type="ARBA" id="ARBA00022781"/>
    </source>
</evidence>
<evidence type="ECO:0000313" key="6">
    <source>
        <dbReference type="EMBL" id="GHP10058.1"/>
    </source>
</evidence>
<dbReference type="Gene3D" id="3.40.50.10580">
    <property type="entry name" value="ATPase, V1 complex, subunit F"/>
    <property type="match status" value="1"/>
</dbReference>
<dbReference type="AlphaFoldDB" id="A0A830HSV0"/>
<feature type="region of interest" description="Disordered" evidence="5">
    <location>
        <begin position="95"/>
        <end position="125"/>
    </location>
</feature>
<evidence type="ECO:0008006" key="8">
    <source>
        <dbReference type="Google" id="ProtNLM"/>
    </source>
</evidence>